<protein>
    <recommendedName>
        <fullName evidence="6">Reverse transcriptase zinc-binding domain-containing protein</fullName>
    </recommendedName>
</protein>
<organism evidence="4 5">
    <name type="scientific">Acorus calamus</name>
    <name type="common">Sweet flag</name>
    <dbReference type="NCBI Taxonomy" id="4465"/>
    <lineage>
        <taxon>Eukaryota</taxon>
        <taxon>Viridiplantae</taxon>
        <taxon>Streptophyta</taxon>
        <taxon>Embryophyta</taxon>
        <taxon>Tracheophyta</taxon>
        <taxon>Spermatophyta</taxon>
        <taxon>Magnoliopsida</taxon>
        <taxon>Liliopsida</taxon>
        <taxon>Acoraceae</taxon>
        <taxon>Acorus</taxon>
    </lineage>
</organism>
<dbReference type="InterPro" id="IPR036397">
    <property type="entry name" value="RNaseH_sf"/>
</dbReference>
<dbReference type="InterPro" id="IPR012337">
    <property type="entry name" value="RNaseH-like_sf"/>
</dbReference>
<dbReference type="PANTHER" id="PTHR12356">
    <property type="entry name" value="NUCLEAR MOVEMENT PROTEIN NUDC"/>
    <property type="match status" value="1"/>
</dbReference>
<dbReference type="SUPFAM" id="SSF53098">
    <property type="entry name" value="Ribonuclease H-like"/>
    <property type="match status" value="1"/>
</dbReference>
<dbReference type="Gene3D" id="3.30.420.10">
    <property type="entry name" value="Ribonuclease H-like superfamily/Ribonuclease H"/>
    <property type="match status" value="1"/>
</dbReference>
<accession>A0AAV9ED94</accession>
<dbReference type="Gene3D" id="2.60.40.790">
    <property type="match status" value="1"/>
</dbReference>
<dbReference type="GO" id="GO:0003676">
    <property type="term" value="F:nucleic acid binding"/>
    <property type="evidence" value="ECO:0007669"/>
    <property type="project" value="InterPro"/>
</dbReference>
<dbReference type="SUPFAM" id="SSF49764">
    <property type="entry name" value="HSP20-like chaperones"/>
    <property type="match status" value="1"/>
</dbReference>
<dbReference type="Pfam" id="PF13966">
    <property type="entry name" value="zf-RVT"/>
    <property type="match status" value="1"/>
</dbReference>
<feature type="domain" description="CS" evidence="2">
    <location>
        <begin position="204"/>
        <end position="245"/>
    </location>
</feature>
<evidence type="ECO:0008006" key="6">
    <source>
        <dbReference type="Google" id="ProtNLM"/>
    </source>
</evidence>
<evidence type="ECO:0000259" key="3">
    <source>
        <dbReference type="Pfam" id="PF13966"/>
    </source>
</evidence>
<sequence>MKTPTDEWSRKRGFSLASRCSLCHKQVESELHIFFGCETLTYVWVHIANWFKVDPPRMLPLEKSLAQWSASLNLPRQGKLLGKLLFLHCLFEFWKARNEAKFNNSPPRPAHIINTVRKSLCDSLAIRQSSWNPNANTAALLSSLGLNIPPPPPKQPIEVKWQKPDPQWIKLNVDGAANGNPGPSGAGGLFRNHHGEFLLEQKVFEWDQTLDEVNIYITLPPGVPSKLFFYNIQSTLVQVGIKGNSTLYLDVRSISPLFSLLYPSLKQALLGPYLSLFGQLDPYTVDLEQKRLMLQRFQEENPGFDFSQAQFSGACPDPRTFMGETRIALGHPVQGKQVIKSEKGKERKCGPSKSMKKEI</sequence>
<evidence type="ECO:0000313" key="4">
    <source>
        <dbReference type="EMBL" id="KAK1311616.1"/>
    </source>
</evidence>
<dbReference type="InterPro" id="IPR007052">
    <property type="entry name" value="CS_dom"/>
</dbReference>
<dbReference type="GO" id="GO:0051082">
    <property type="term" value="F:unfolded protein binding"/>
    <property type="evidence" value="ECO:0007669"/>
    <property type="project" value="TreeGrafter"/>
</dbReference>
<reference evidence="4" key="1">
    <citation type="journal article" date="2023" name="Nat. Commun.">
        <title>Diploid and tetraploid genomes of Acorus and the evolution of monocots.</title>
        <authorList>
            <person name="Ma L."/>
            <person name="Liu K.W."/>
            <person name="Li Z."/>
            <person name="Hsiao Y.Y."/>
            <person name="Qi Y."/>
            <person name="Fu T."/>
            <person name="Tang G.D."/>
            <person name="Zhang D."/>
            <person name="Sun W.H."/>
            <person name="Liu D.K."/>
            <person name="Li Y."/>
            <person name="Chen G.Z."/>
            <person name="Liu X.D."/>
            <person name="Liao X.Y."/>
            <person name="Jiang Y.T."/>
            <person name="Yu X."/>
            <person name="Hao Y."/>
            <person name="Huang J."/>
            <person name="Zhao X.W."/>
            <person name="Ke S."/>
            <person name="Chen Y.Y."/>
            <person name="Wu W.L."/>
            <person name="Hsu J.L."/>
            <person name="Lin Y.F."/>
            <person name="Huang M.D."/>
            <person name="Li C.Y."/>
            <person name="Huang L."/>
            <person name="Wang Z.W."/>
            <person name="Zhao X."/>
            <person name="Zhong W.Y."/>
            <person name="Peng D.H."/>
            <person name="Ahmad S."/>
            <person name="Lan S."/>
            <person name="Zhang J.S."/>
            <person name="Tsai W.C."/>
            <person name="Van de Peer Y."/>
            <person name="Liu Z.J."/>
        </authorList>
    </citation>
    <scope>NUCLEOTIDE SEQUENCE</scope>
    <source>
        <strain evidence="4">CP</strain>
    </source>
</reference>
<evidence type="ECO:0000259" key="2">
    <source>
        <dbReference type="Pfam" id="PF04969"/>
    </source>
</evidence>
<dbReference type="Gene3D" id="1.20.5.740">
    <property type="entry name" value="Single helix bin"/>
    <property type="match status" value="1"/>
</dbReference>
<comment type="caution">
    <text evidence="4">The sequence shown here is derived from an EMBL/GenBank/DDBJ whole genome shotgun (WGS) entry which is preliminary data.</text>
</comment>
<dbReference type="Proteomes" id="UP001180020">
    <property type="component" value="Unassembled WGS sequence"/>
</dbReference>
<dbReference type="InterPro" id="IPR026960">
    <property type="entry name" value="RVT-Znf"/>
</dbReference>
<keyword evidence="5" id="KW-1185">Reference proteome</keyword>
<gene>
    <name evidence="4" type="ORF">QJS10_CPA07g00003</name>
</gene>
<dbReference type="AlphaFoldDB" id="A0AAV9ED94"/>
<dbReference type="GO" id="GO:0005737">
    <property type="term" value="C:cytoplasm"/>
    <property type="evidence" value="ECO:0007669"/>
    <property type="project" value="TreeGrafter"/>
</dbReference>
<feature type="region of interest" description="Disordered" evidence="1">
    <location>
        <begin position="339"/>
        <end position="359"/>
    </location>
</feature>
<evidence type="ECO:0000256" key="1">
    <source>
        <dbReference type="SAM" id="MobiDB-lite"/>
    </source>
</evidence>
<proteinExistence type="predicted"/>
<dbReference type="EMBL" id="JAUJYO010000007">
    <property type="protein sequence ID" value="KAK1311616.1"/>
    <property type="molecule type" value="Genomic_DNA"/>
</dbReference>
<dbReference type="Pfam" id="PF04969">
    <property type="entry name" value="CS"/>
    <property type="match status" value="1"/>
</dbReference>
<reference evidence="4" key="2">
    <citation type="submission" date="2023-06" db="EMBL/GenBank/DDBJ databases">
        <authorList>
            <person name="Ma L."/>
            <person name="Liu K.-W."/>
            <person name="Li Z."/>
            <person name="Hsiao Y.-Y."/>
            <person name="Qi Y."/>
            <person name="Fu T."/>
            <person name="Tang G."/>
            <person name="Zhang D."/>
            <person name="Sun W.-H."/>
            <person name="Liu D.-K."/>
            <person name="Li Y."/>
            <person name="Chen G.-Z."/>
            <person name="Liu X.-D."/>
            <person name="Liao X.-Y."/>
            <person name="Jiang Y.-T."/>
            <person name="Yu X."/>
            <person name="Hao Y."/>
            <person name="Huang J."/>
            <person name="Zhao X.-W."/>
            <person name="Ke S."/>
            <person name="Chen Y.-Y."/>
            <person name="Wu W.-L."/>
            <person name="Hsu J.-L."/>
            <person name="Lin Y.-F."/>
            <person name="Huang M.-D."/>
            <person name="Li C.-Y."/>
            <person name="Huang L."/>
            <person name="Wang Z.-W."/>
            <person name="Zhao X."/>
            <person name="Zhong W.-Y."/>
            <person name="Peng D.-H."/>
            <person name="Ahmad S."/>
            <person name="Lan S."/>
            <person name="Zhang J.-S."/>
            <person name="Tsai W.-C."/>
            <person name="Van De Peer Y."/>
            <person name="Liu Z.-J."/>
        </authorList>
    </citation>
    <scope>NUCLEOTIDE SEQUENCE</scope>
    <source>
        <strain evidence="4">CP</strain>
        <tissue evidence="4">Leaves</tissue>
    </source>
</reference>
<name>A0AAV9ED94_ACOCL</name>
<dbReference type="PANTHER" id="PTHR12356:SF18">
    <property type="entry name" value="NUDC DOMAIN-CONTAINING PROTEIN 2"/>
    <property type="match status" value="1"/>
</dbReference>
<feature type="domain" description="Reverse transcriptase zinc-binding" evidence="3">
    <location>
        <begin position="2"/>
        <end position="44"/>
    </location>
</feature>
<evidence type="ECO:0000313" key="5">
    <source>
        <dbReference type="Proteomes" id="UP001180020"/>
    </source>
</evidence>
<dbReference type="InterPro" id="IPR037898">
    <property type="entry name" value="NudC_fam"/>
</dbReference>
<dbReference type="InterPro" id="IPR008978">
    <property type="entry name" value="HSP20-like_chaperone"/>
</dbReference>
<dbReference type="GO" id="GO:0006457">
    <property type="term" value="P:protein folding"/>
    <property type="evidence" value="ECO:0007669"/>
    <property type="project" value="TreeGrafter"/>
</dbReference>